<evidence type="ECO:0000313" key="2">
    <source>
        <dbReference type="EMBL" id="KAF8428844.1"/>
    </source>
</evidence>
<reference evidence="2" key="1">
    <citation type="submission" date="2019-10" db="EMBL/GenBank/DDBJ databases">
        <authorList>
            <consortium name="DOE Joint Genome Institute"/>
            <person name="Kuo A."/>
            <person name="Miyauchi S."/>
            <person name="Kiss E."/>
            <person name="Drula E."/>
            <person name="Kohler A."/>
            <person name="Sanchez-Garcia M."/>
            <person name="Andreopoulos B."/>
            <person name="Barry K.W."/>
            <person name="Bonito G."/>
            <person name="Buee M."/>
            <person name="Carver A."/>
            <person name="Chen C."/>
            <person name="Cichocki N."/>
            <person name="Clum A."/>
            <person name="Culley D."/>
            <person name="Crous P.W."/>
            <person name="Fauchery L."/>
            <person name="Girlanda M."/>
            <person name="Hayes R."/>
            <person name="Keri Z."/>
            <person name="LaButti K."/>
            <person name="Lipzen A."/>
            <person name="Lombard V."/>
            <person name="Magnuson J."/>
            <person name="Maillard F."/>
            <person name="Morin E."/>
            <person name="Murat C."/>
            <person name="Nolan M."/>
            <person name="Ohm R."/>
            <person name="Pangilinan J."/>
            <person name="Pereira M."/>
            <person name="Perotto S."/>
            <person name="Peter M."/>
            <person name="Riley R."/>
            <person name="Sitrit Y."/>
            <person name="Stielow B."/>
            <person name="Szollosi G."/>
            <person name="Zifcakova L."/>
            <person name="Stursova M."/>
            <person name="Spatafora J.W."/>
            <person name="Tedersoo L."/>
            <person name="Vaario L.-M."/>
            <person name="Yamada A."/>
            <person name="Yan M."/>
            <person name="Wang P."/>
            <person name="Xu J."/>
            <person name="Bruns T."/>
            <person name="Baldrian P."/>
            <person name="Vilgalys R."/>
            <person name="Henrissat B."/>
            <person name="Grigoriev I.V."/>
            <person name="Hibbett D."/>
            <person name="Nagy L.G."/>
            <person name="Martin F.M."/>
        </authorList>
    </citation>
    <scope>NUCLEOTIDE SEQUENCE</scope>
    <source>
        <strain evidence="2">BED1</strain>
    </source>
</reference>
<gene>
    <name evidence="2" type="ORF">L210DRAFT_3117251</name>
</gene>
<feature type="region of interest" description="Disordered" evidence="1">
    <location>
        <begin position="26"/>
        <end position="49"/>
    </location>
</feature>
<dbReference type="Proteomes" id="UP001194468">
    <property type="component" value="Unassembled WGS sequence"/>
</dbReference>
<evidence type="ECO:0000256" key="1">
    <source>
        <dbReference type="SAM" id="MobiDB-lite"/>
    </source>
</evidence>
<keyword evidence="3" id="KW-1185">Reference proteome</keyword>
<protein>
    <submittedName>
        <fullName evidence="2">Uncharacterized protein</fullName>
    </submittedName>
</protein>
<proteinExistence type="predicted"/>
<accession>A0AAD4BGW3</accession>
<comment type="caution">
    <text evidence="2">The sequence shown here is derived from an EMBL/GenBank/DDBJ whole genome shotgun (WGS) entry which is preliminary data.</text>
</comment>
<reference evidence="2" key="2">
    <citation type="journal article" date="2020" name="Nat. Commun.">
        <title>Large-scale genome sequencing of mycorrhizal fungi provides insights into the early evolution of symbiotic traits.</title>
        <authorList>
            <person name="Miyauchi S."/>
            <person name="Kiss E."/>
            <person name="Kuo A."/>
            <person name="Drula E."/>
            <person name="Kohler A."/>
            <person name="Sanchez-Garcia M."/>
            <person name="Morin E."/>
            <person name="Andreopoulos B."/>
            <person name="Barry K.W."/>
            <person name="Bonito G."/>
            <person name="Buee M."/>
            <person name="Carver A."/>
            <person name="Chen C."/>
            <person name="Cichocki N."/>
            <person name="Clum A."/>
            <person name="Culley D."/>
            <person name="Crous P.W."/>
            <person name="Fauchery L."/>
            <person name="Girlanda M."/>
            <person name="Hayes R.D."/>
            <person name="Keri Z."/>
            <person name="LaButti K."/>
            <person name="Lipzen A."/>
            <person name="Lombard V."/>
            <person name="Magnuson J."/>
            <person name="Maillard F."/>
            <person name="Murat C."/>
            <person name="Nolan M."/>
            <person name="Ohm R.A."/>
            <person name="Pangilinan J."/>
            <person name="Pereira M.F."/>
            <person name="Perotto S."/>
            <person name="Peter M."/>
            <person name="Pfister S."/>
            <person name="Riley R."/>
            <person name="Sitrit Y."/>
            <person name="Stielow J.B."/>
            <person name="Szollosi G."/>
            <person name="Zifcakova L."/>
            <person name="Stursova M."/>
            <person name="Spatafora J.W."/>
            <person name="Tedersoo L."/>
            <person name="Vaario L.M."/>
            <person name="Yamada A."/>
            <person name="Yan M."/>
            <person name="Wang P."/>
            <person name="Xu J."/>
            <person name="Bruns T."/>
            <person name="Baldrian P."/>
            <person name="Vilgalys R."/>
            <person name="Dunand C."/>
            <person name="Henrissat B."/>
            <person name="Grigoriev I.V."/>
            <person name="Hibbett D."/>
            <person name="Nagy L.G."/>
            <person name="Martin F.M."/>
        </authorList>
    </citation>
    <scope>NUCLEOTIDE SEQUENCE</scope>
    <source>
        <strain evidence="2">BED1</strain>
    </source>
</reference>
<dbReference type="EMBL" id="WHUW01000071">
    <property type="protein sequence ID" value="KAF8428844.1"/>
    <property type="molecule type" value="Genomic_DNA"/>
</dbReference>
<dbReference type="AlphaFoldDB" id="A0AAD4BGW3"/>
<sequence length="91" mass="9973">MIASALRLTPVTSMILTQSLSSLVSPSRMKTDVRRHPPLGPRGLGDERAPKRTHMILHRNSAQHCLACRVCALAVHHTATGANPPVRFFLL</sequence>
<organism evidence="2 3">
    <name type="scientific">Boletus edulis BED1</name>
    <dbReference type="NCBI Taxonomy" id="1328754"/>
    <lineage>
        <taxon>Eukaryota</taxon>
        <taxon>Fungi</taxon>
        <taxon>Dikarya</taxon>
        <taxon>Basidiomycota</taxon>
        <taxon>Agaricomycotina</taxon>
        <taxon>Agaricomycetes</taxon>
        <taxon>Agaricomycetidae</taxon>
        <taxon>Boletales</taxon>
        <taxon>Boletineae</taxon>
        <taxon>Boletaceae</taxon>
        <taxon>Boletoideae</taxon>
        <taxon>Boletus</taxon>
    </lineage>
</organism>
<name>A0AAD4BGW3_BOLED</name>
<evidence type="ECO:0000313" key="3">
    <source>
        <dbReference type="Proteomes" id="UP001194468"/>
    </source>
</evidence>